<keyword evidence="3" id="KW-1185">Reference proteome</keyword>
<protein>
    <recommendedName>
        <fullName evidence="4">RecT family protein</fullName>
    </recommendedName>
</protein>
<feature type="region of interest" description="Disordered" evidence="1">
    <location>
        <begin position="1"/>
        <end position="42"/>
    </location>
</feature>
<dbReference type="Proteomes" id="UP001439984">
    <property type="component" value="Unassembled WGS sequence"/>
</dbReference>
<evidence type="ECO:0000313" key="3">
    <source>
        <dbReference type="Proteomes" id="UP001439984"/>
    </source>
</evidence>
<evidence type="ECO:0008006" key="4">
    <source>
        <dbReference type="Google" id="ProtNLM"/>
    </source>
</evidence>
<accession>A0ABV1ILR1</accession>
<dbReference type="RefSeq" id="WP_227623325.1">
    <property type="nucleotide sequence ID" value="NZ_JBBNIB010000106.1"/>
</dbReference>
<reference evidence="2 3" key="1">
    <citation type="submission" date="2024-04" db="EMBL/GenBank/DDBJ databases">
        <title>Human intestinal bacterial collection.</title>
        <authorList>
            <person name="Pauvert C."/>
            <person name="Hitch T.C.A."/>
            <person name="Clavel T."/>
        </authorList>
    </citation>
    <scope>NUCLEOTIDE SEQUENCE [LARGE SCALE GENOMIC DNA]</scope>
    <source>
        <strain evidence="2 3">CLA-AA-H236</strain>
    </source>
</reference>
<sequence length="233" mass="25383">MPEKMNQSPAEMLNQNAAVAQNAEVPAPVAPTAPAQPPQRQSYAEKVQGLTIDERNWMLAKSKAAAMAQLPEGFLPQTYTGNPGACAIACEMALRMGVSHLFVMQNLYVVHGMPTWSGKSCKALIDNCGQFAGRTRYRMEGEEGTDNWGCRLIGVDKLTGEKVEGPKVTVKMAKDAGWWDKNGSYWPKMTEMMLKYRAAAYFARAECPEVLMGANIDYEVGAGDAEEEGAAHA</sequence>
<organism evidence="2 3">
    <name type="scientific">Faecalibacterium longum</name>
    <dbReference type="NCBI Taxonomy" id="1851428"/>
    <lineage>
        <taxon>Bacteria</taxon>
        <taxon>Bacillati</taxon>
        <taxon>Bacillota</taxon>
        <taxon>Clostridia</taxon>
        <taxon>Eubacteriales</taxon>
        <taxon>Oscillospiraceae</taxon>
        <taxon>Faecalibacterium</taxon>
    </lineage>
</organism>
<comment type="caution">
    <text evidence="2">The sequence shown here is derived from an EMBL/GenBank/DDBJ whole genome shotgun (WGS) entry which is preliminary data.</text>
</comment>
<feature type="compositionally biased region" description="Pro residues" evidence="1">
    <location>
        <begin position="28"/>
        <end position="37"/>
    </location>
</feature>
<feature type="compositionally biased region" description="Low complexity" evidence="1">
    <location>
        <begin position="14"/>
        <end position="27"/>
    </location>
</feature>
<evidence type="ECO:0000313" key="2">
    <source>
        <dbReference type="EMBL" id="MEQ2687773.1"/>
    </source>
</evidence>
<gene>
    <name evidence="2" type="ORF">AAAU72_06220</name>
</gene>
<evidence type="ECO:0000256" key="1">
    <source>
        <dbReference type="SAM" id="MobiDB-lite"/>
    </source>
</evidence>
<name>A0ABV1ILR1_9FIRM</name>
<dbReference type="EMBL" id="JBBNIB010000106">
    <property type="protein sequence ID" value="MEQ2687773.1"/>
    <property type="molecule type" value="Genomic_DNA"/>
</dbReference>
<proteinExistence type="predicted"/>